<accession>A0A4R3MLP3</accession>
<dbReference type="GO" id="GO:0032259">
    <property type="term" value="P:methylation"/>
    <property type="evidence" value="ECO:0007669"/>
    <property type="project" value="UniProtKB-KW"/>
</dbReference>
<dbReference type="GO" id="GO:0003676">
    <property type="term" value="F:nucleic acid binding"/>
    <property type="evidence" value="ECO:0007669"/>
    <property type="project" value="InterPro"/>
</dbReference>
<dbReference type="PANTHER" id="PTHR33841">
    <property type="entry name" value="DNA METHYLTRANSFERASE YEEA-RELATED"/>
    <property type="match status" value="1"/>
</dbReference>
<evidence type="ECO:0000256" key="4">
    <source>
        <dbReference type="ARBA" id="ARBA00022691"/>
    </source>
</evidence>
<dbReference type="Proteomes" id="UP000294902">
    <property type="component" value="Unassembled WGS sequence"/>
</dbReference>
<evidence type="ECO:0000256" key="3">
    <source>
        <dbReference type="ARBA" id="ARBA00022679"/>
    </source>
</evidence>
<gene>
    <name evidence="7" type="ORF">EDC18_10588</name>
</gene>
<dbReference type="InterPro" id="IPR029063">
    <property type="entry name" value="SAM-dependent_MTases_sf"/>
</dbReference>
<evidence type="ECO:0000313" key="7">
    <source>
        <dbReference type="EMBL" id="TCT14607.1"/>
    </source>
</evidence>
<dbReference type="RefSeq" id="WP_132252209.1">
    <property type="nucleotide sequence ID" value="NZ_SMAL01000005.1"/>
</dbReference>
<keyword evidence="3" id="KW-0808">Transferase</keyword>
<dbReference type="Pfam" id="PF07669">
    <property type="entry name" value="Eco57I"/>
    <property type="match status" value="1"/>
</dbReference>
<dbReference type="EMBL" id="SMAL01000005">
    <property type="protein sequence ID" value="TCT14607.1"/>
    <property type="molecule type" value="Genomic_DNA"/>
</dbReference>
<dbReference type="GO" id="GO:0009007">
    <property type="term" value="F:site-specific DNA-methyltransferase (adenine-specific) activity"/>
    <property type="evidence" value="ECO:0007669"/>
    <property type="project" value="UniProtKB-EC"/>
</dbReference>
<feature type="domain" description="Type II methyltransferase M.TaqI-like" evidence="6">
    <location>
        <begin position="460"/>
        <end position="714"/>
    </location>
</feature>
<evidence type="ECO:0000256" key="5">
    <source>
        <dbReference type="ARBA" id="ARBA00047942"/>
    </source>
</evidence>
<protein>
    <recommendedName>
        <fullName evidence="1">site-specific DNA-methyltransferase (adenine-specific)</fullName>
        <ecNumber evidence="1">2.1.1.72</ecNumber>
    </recommendedName>
</protein>
<keyword evidence="8" id="KW-1185">Reference proteome</keyword>
<evidence type="ECO:0000259" key="6">
    <source>
        <dbReference type="Pfam" id="PF07669"/>
    </source>
</evidence>
<dbReference type="PRINTS" id="PR00507">
    <property type="entry name" value="N12N6MTFRASE"/>
</dbReference>
<dbReference type="GO" id="GO:0006304">
    <property type="term" value="P:DNA modification"/>
    <property type="evidence" value="ECO:0007669"/>
    <property type="project" value="InterPro"/>
</dbReference>
<comment type="catalytic activity">
    <reaction evidence="5">
        <text>a 2'-deoxyadenosine in DNA + S-adenosyl-L-methionine = an N(6)-methyl-2'-deoxyadenosine in DNA + S-adenosyl-L-homocysteine + H(+)</text>
        <dbReference type="Rhea" id="RHEA:15197"/>
        <dbReference type="Rhea" id="RHEA-COMP:12418"/>
        <dbReference type="Rhea" id="RHEA-COMP:12419"/>
        <dbReference type="ChEBI" id="CHEBI:15378"/>
        <dbReference type="ChEBI" id="CHEBI:57856"/>
        <dbReference type="ChEBI" id="CHEBI:59789"/>
        <dbReference type="ChEBI" id="CHEBI:90615"/>
        <dbReference type="ChEBI" id="CHEBI:90616"/>
        <dbReference type="EC" id="2.1.1.72"/>
    </reaction>
</comment>
<dbReference type="InterPro" id="IPR050953">
    <property type="entry name" value="N4_N6_ade-DNA_methylase"/>
</dbReference>
<dbReference type="PROSITE" id="PS00092">
    <property type="entry name" value="N6_MTASE"/>
    <property type="match status" value="1"/>
</dbReference>
<proteinExistence type="predicted"/>
<dbReference type="EC" id="2.1.1.72" evidence="1"/>
<evidence type="ECO:0000256" key="1">
    <source>
        <dbReference type="ARBA" id="ARBA00011900"/>
    </source>
</evidence>
<dbReference type="Gene3D" id="3.40.50.150">
    <property type="entry name" value="Vaccinia Virus protein VP39"/>
    <property type="match status" value="1"/>
</dbReference>
<keyword evidence="2" id="KW-0489">Methyltransferase</keyword>
<dbReference type="OrthoDB" id="9815272at2"/>
<dbReference type="InterPro" id="IPR011639">
    <property type="entry name" value="MethylTrfase_TaqI-like_dom"/>
</dbReference>
<dbReference type="SUPFAM" id="SSF53335">
    <property type="entry name" value="S-adenosyl-L-methionine-dependent methyltransferases"/>
    <property type="match status" value="1"/>
</dbReference>
<reference evidence="7 8" key="1">
    <citation type="submission" date="2019-03" db="EMBL/GenBank/DDBJ databases">
        <title>Genomic Encyclopedia of Type Strains, Phase IV (KMG-IV): sequencing the most valuable type-strain genomes for metagenomic binning, comparative biology and taxonomic classification.</title>
        <authorList>
            <person name="Goeker M."/>
        </authorList>
    </citation>
    <scope>NUCLEOTIDE SEQUENCE [LARGE SCALE GENOMIC DNA]</scope>
    <source>
        <strain evidence="7 8">DSM 24629</strain>
    </source>
</reference>
<dbReference type="AlphaFoldDB" id="A0A4R3MLP3"/>
<evidence type="ECO:0000313" key="8">
    <source>
        <dbReference type="Proteomes" id="UP000294902"/>
    </source>
</evidence>
<dbReference type="InterPro" id="IPR002052">
    <property type="entry name" value="DNA_methylase_N6_adenine_CS"/>
</dbReference>
<sequence>MIKNEENIKERINTPEFSKLCQKITNEILEACLKSNSEADVVDAFNRCLYHHLRNFFGLSDGDISPKSEVGRTDEGIINSFEGRMDTVYNNYYFFIEFKKYDALSSTTILKKAIKQTVSYFNQEKNKFSCAVLCDGKNIMYFNKKEDGINHSVLKVLDFNDIKKISQLILLNSQKQFTTENILIDFALTKSKENASNKLAKKLYNVLTETSNKKTDMILKQWENAFHLSEADSGQSNDIAKRRRALGEILDCNISNNSNEYRALFALQTTYATNIKMIAFKFISKLVIKENSFYFDNITDVDENTLKNKLQQLQSDSTLANINGLLDDIFFSWYYEDEVWDYELYEILKEVITVVDEYEYIGFVYSSSPDLFRRLYMETIPNEVRHSLGEYFTPEWLAEKTIIDAVGDDDFYKIVDKLILDPCCGSAVFLTSYINNVINNFLNIDRNYNERMQLLEKLLNNVKGIDLNPLSVLMARVSYLIAISRLFDGGEEILLPTNIPVYLGDASAPVMKVNVDGIECLQSQVFIENGETITAVFPIDVINKPDFLENMGILDRVLEDINVVSEFNSIVVNKIPDLFGNKELANVTYCLTERLVELKNNGRSFGALRLIANSLQISSIERCDYIVGNPPWVKWEHLPEYYAKNIKTRCLEQHLFSGQSYMGAISLNICALIANDSAKKWLKEDGKLSFLMPKTMLTQDSYEGFREFYLDFNTGKRLYLEQVVDYEKAGHPFIQTQESFCEFLYTSKPVDYKNDGVPVTIVKKKKGKNIELINMNSHYNTVKEDFEYNELLLVRADENRTGFSLVNSEEFSRDELQLIIGECAYKARSGVEFTPLEVFMLEIDREKTTEDNLFVKSVPRRTSKYKSLVNGKSFQIEERYIRPLITGPNIQKFYIKETNEVCIFPYQDNDRYAVDVSEMVKCNNTYNYLRNHKHIIGSQSKRSQLISMGKAFYSLSKVGLYTFNNCMVTFRDNTKMNAAVVTPEKFLNKKDVQGICAKHAPYISRDKEGNFITINEADYICAILNTPIIEYYFKATYSNRSYSIRFNIKIPKYDELNKSHRKLSELGKLARQKNGKNTEDLINEMQNIYLKLCKEIDTVIK</sequence>
<organism evidence="7 8">
    <name type="scientific">Natranaerovirga pectinivora</name>
    <dbReference type="NCBI Taxonomy" id="682400"/>
    <lineage>
        <taxon>Bacteria</taxon>
        <taxon>Bacillati</taxon>
        <taxon>Bacillota</taxon>
        <taxon>Clostridia</taxon>
        <taxon>Lachnospirales</taxon>
        <taxon>Natranaerovirgaceae</taxon>
        <taxon>Natranaerovirga</taxon>
    </lineage>
</organism>
<keyword evidence="4" id="KW-0949">S-adenosyl-L-methionine</keyword>
<comment type="caution">
    <text evidence="7">The sequence shown here is derived from an EMBL/GenBank/DDBJ whole genome shotgun (WGS) entry which is preliminary data.</text>
</comment>
<evidence type="ECO:0000256" key="2">
    <source>
        <dbReference type="ARBA" id="ARBA00022603"/>
    </source>
</evidence>
<dbReference type="PANTHER" id="PTHR33841:SF4">
    <property type="entry name" value="RESTRICTION MODIFICATION SYSTEM DNA SPECIFICITY DOMAIN"/>
    <property type="match status" value="1"/>
</dbReference>
<name>A0A4R3MLP3_9FIRM</name>